<dbReference type="PANTHER" id="PTHR22726">
    <property type="entry name" value="METALLOENDOPEPTIDASE OMA1"/>
    <property type="match status" value="1"/>
</dbReference>
<evidence type="ECO:0000313" key="11">
    <source>
        <dbReference type="Proteomes" id="UP001629953"/>
    </source>
</evidence>
<dbReference type="Gene3D" id="1.25.40.10">
    <property type="entry name" value="Tetratricopeptide repeat domain"/>
    <property type="match status" value="1"/>
</dbReference>
<comment type="subcellular location">
    <subcellularLocation>
        <location evidence="8">Periplasm</location>
    </subcellularLocation>
</comment>
<organism evidence="10 11">
    <name type="scientific">Celerinatantimonas yamalensis</name>
    <dbReference type="NCBI Taxonomy" id="559956"/>
    <lineage>
        <taxon>Bacteria</taxon>
        <taxon>Pseudomonadati</taxon>
        <taxon>Pseudomonadota</taxon>
        <taxon>Gammaproteobacteria</taxon>
        <taxon>Celerinatantimonadaceae</taxon>
        <taxon>Celerinatantimonas</taxon>
    </lineage>
</organism>
<evidence type="ECO:0000256" key="8">
    <source>
        <dbReference type="HAMAP-Rule" id="MF_00997"/>
    </source>
</evidence>
<dbReference type="InterPro" id="IPR051156">
    <property type="entry name" value="Mito/Outer_Membr_Metalloprot"/>
</dbReference>
<keyword evidence="5 8" id="KW-0378">Hydrolase</keyword>
<keyword evidence="11" id="KW-1185">Reference proteome</keyword>
<dbReference type="Pfam" id="PF01435">
    <property type="entry name" value="Peptidase_M48"/>
    <property type="match status" value="1"/>
</dbReference>
<comment type="caution">
    <text evidence="10">The sequence shown here is derived from an EMBL/GenBank/DDBJ whole genome shotgun (WGS) entry which is preliminary data.</text>
</comment>
<dbReference type="CDD" id="cd07333">
    <property type="entry name" value="M48C_bepA_like"/>
    <property type="match status" value="1"/>
</dbReference>
<comment type="similarity">
    <text evidence="8">Belongs to the peptidase M48 family. BepA subfamily.</text>
</comment>
<dbReference type="SUPFAM" id="SSF48452">
    <property type="entry name" value="TPR-like"/>
    <property type="match status" value="1"/>
</dbReference>
<feature type="active site" description="Proton donor" evidence="8">
    <location>
        <position position="191"/>
    </location>
</feature>
<evidence type="ECO:0000256" key="3">
    <source>
        <dbReference type="ARBA" id="ARBA00022729"/>
    </source>
</evidence>
<evidence type="ECO:0000259" key="9">
    <source>
        <dbReference type="Pfam" id="PF01435"/>
    </source>
</evidence>
<dbReference type="Proteomes" id="UP001629953">
    <property type="component" value="Unassembled WGS sequence"/>
</dbReference>
<feature type="binding site" evidence="8">
    <location>
        <position position="126"/>
    </location>
    <ligand>
        <name>Zn(2+)</name>
        <dbReference type="ChEBI" id="CHEBI:29105"/>
        <note>catalytic</note>
    </ligand>
</feature>
<feature type="active site" evidence="8">
    <location>
        <position position="123"/>
    </location>
</feature>
<protein>
    <recommendedName>
        <fullName evidence="8">Putative beta-barrel assembly-enhancing protease</fullName>
        <ecNumber evidence="8">3.4.-.-</ecNumber>
    </recommendedName>
</protein>
<comment type="cofactor">
    <cofactor evidence="8">
        <name>Zn(2+)</name>
        <dbReference type="ChEBI" id="CHEBI:29105"/>
    </cofactor>
    <text evidence="8">Binds 1 zinc ion per subunit.</text>
</comment>
<dbReference type="EC" id="3.4.-.-" evidence="8"/>
<sequence>MSGSLASCNVLAESTDEQLPEIGTVGAQALTIAQEKQYGDAYMRALRASTPIINDPVLSDFINTLGNRLVAHADNVRFPFHFFLINDPSINAAAFLGGYIKINTGILLVAHNESELASVMAHEISHVTQRHIARSLENAAISNHLTLAGLLGSVILSIADPMAGIAAMQTSMAASIQHRINFTRQNEREADRIGMQVLYRSGFSPTAMVNFFSQLASKYRYSTQPPKWLVDHPLTSERIADAQSRASQYPKKYIAPNLDYQFARARVQVRFGTMDGDQAYSMFKEQLANHSYQLQDAARYGLALALYAQKHYHQAEKLIMQLAQSYPQNMFILDTESDVDLALKQTNKAIKRLESAYQRYPDNNVVIMNLAAAYMDDNAYAKASTLLDYYLREHPNNLLGWQSLAQAYQHQQLNGKAAQALGEYFALRGQYHQAIREMQRAEGKTVNRLDRARITARIDELKDAQKQLKQLQNL</sequence>
<evidence type="ECO:0000313" key="10">
    <source>
        <dbReference type="EMBL" id="MFM2486400.1"/>
    </source>
</evidence>
<keyword evidence="4 8" id="KW-0574">Periplasm</keyword>
<evidence type="ECO:0000256" key="7">
    <source>
        <dbReference type="ARBA" id="ARBA00023049"/>
    </source>
</evidence>
<dbReference type="GO" id="GO:0008237">
    <property type="term" value="F:metallopeptidase activity"/>
    <property type="evidence" value="ECO:0007669"/>
    <property type="project" value="UniProtKB-KW"/>
</dbReference>
<keyword evidence="6 8" id="KW-0862">Zinc</keyword>
<name>A0ABW9GAX8_9GAMM</name>
<keyword evidence="1 8" id="KW-0645">Protease</keyword>
<dbReference type="PANTHER" id="PTHR22726:SF1">
    <property type="entry name" value="METALLOENDOPEPTIDASE OMA1, MITOCHONDRIAL"/>
    <property type="match status" value="1"/>
</dbReference>
<feature type="domain" description="Peptidase M48" evidence="9">
    <location>
        <begin position="64"/>
        <end position="245"/>
    </location>
</feature>
<dbReference type="InterPro" id="IPR030873">
    <property type="entry name" value="Protease_BepA"/>
</dbReference>
<keyword evidence="2 8" id="KW-0479">Metal-binding</keyword>
<evidence type="ECO:0000256" key="4">
    <source>
        <dbReference type="ARBA" id="ARBA00022764"/>
    </source>
</evidence>
<gene>
    <name evidence="10" type="ORF">ABUE30_15255</name>
</gene>
<evidence type="ECO:0000256" key="1">
    <source>
        <dbReference type="ARBA" id="ARBA00022670"/>
    </source>
</evidence>
<dbReference type="InterPro" id="IPR001915">
    <property type="entry name" value="Peptidase_M48"/>
</dbReference>
<keyword evidence="7 8" id="KW-0482">Metalloprotease</keyword>
<evidence type="ECO:0000256" key="6">
    <source>
        <dbReference type="ARBA" id="ARBA00022833"/>
    </source>
</evidence>
<accession>A0ABW9GAX8</accession>
<dbReference type="Pfam" id="PF14559">
    <property type="entry name" value="TPR_19"/>
    <property type="match status" value="1"/>
</dbReference>
<keyword evidence="3 8" id="KW-0732">Signal</keyword>
<evidence type="ECO:0000256" key="2">
    <source>
        <dbReference type="ARBA" id="ARBA00022723"/>
    </source>
</evidence>
<dbReference type="EMBL" id="JBEQCT010000008">
    <property type="protein sequence ID" value="MFM2486400.1"/>
    <property type="molecule type" value="Genomic_DNA"/>
</dbReference>
<dbReference type="InterPro" id="IPR011990">
    <property type="entry name" value="TPR-like_helical_dom_sf"/>
</dbReference>
<proteinExistence type="inferred from homology"/>
<comment type="function">
    <text evidence="8">Functions as both a chaperone and a metalloprotease. Maintains the integrity of the outer membrane by promoting either the assembly or the elimination of outer membrane proteins, depending on their folding state.</text>
</comment>
<dbReference type="Gene3D" id="3.30.2010.10">
    <property type="entry name" value="Metalloproteases ('zincins'), catalytic domain"/>
    <property type="match status" value="1"/>
</dbReference>
<evidence type="ECO:0000256" key="5">
    <source>
        <dbReference type="ARBA" id="ARBA00022801"/>
    </source>
</evidence>
<dbReference type="RefSeq" id="WP_408624699.1">
    <property type="nucleotide sequence ID" value="NZ_JBEQCT010000008.1"/>
</dbReference>
<reference evidence="10 11" key="1">
    <citation type="journal article" date="2013" name="Int. J. Syst. Evol. Microbiol.">
        <title>Celerinatantimonas yamalensis sp. nov., a cold-adapted diazotrophic bacterium from a cold permafrost brine.</title>
        <authorList>
            <person name="Shcherbakova V."/>
            <person name="Chuvilskaya N."/>
            <person name="Rivkina E."/>
            <person name="Demidov N."/>
            <person name="Uchaeva V."/>
            <person name="Suetin S."/>
            <person name="Suzina N."/>
            <person name="Gilichinsky D."/>
        </authorList>
    </citation>
    <scope>NUCLEOTIDE SEQUENCE [LARGE SCALE GENOMIC DNA]</scope>
    <source>
        <strain evidence="10 11">C7</strain>
    </source>
</reference>
<feature type="binding site" evidence="8">
    <location>
        <position position="122"/>
    </location>
    <ligand>
        <name>Zn(2+)</name>
        <dbReference type="ChEBI" id="CHEBI:29105"/>
        <note>catalytic</note>
    </ligand>
</feature>
<dbReference type="HAMAP" id="MF_00997">
    <property type="entry name" value="Protease_BepA"/>
    <property type="match status" value="1"/>
</dbReference>
<feature type="binding site" evidence="8">
    <location>
        <position position="187"/>
    </location>
    <ligand>
        <name>Zn(2+)</name>
        <dbReference type="ChEBI" id="CHEBI:29105"/>
        <note>catalytic</note>
    </ligand>
</feature>